<reference evidence="1" key="1">
    <citation type="submission" date="2023-09" db="EMBL/GenBank/DDBJ databases">
        <title>Vallitalea sediminicola and Vallitalea maricola sp. nov., anaerobic bacteria isolated from marine sediment.</title>
        <authorList>
            <person name="Hirano S."/>
            <person name="Maeda A."/>
            <person name="Terahara T."/>
            <person name="Mori K."/>
            <person name="Hamada M."/>
            <person name="Matsumoto R."/>
            <person name="Kobayashi T."/>
        </authorList>
    </citation>
    <scope>NUCLEOTIDE SEQUENCE</scope>
    <source>
        <strain evidence="1">AN17-2</strain>
    </source>
</reference>
<proteinExistence type="predicted"/>
<evidence type="ECO:0000313" key="2">
    <source>
        <dbReference type="Proteomes" id="UP001374599"/>
    </source>
</evidence>
<protein>
    <submittedName>
        <fullName evidence="1">Uncharacterized protein</fullName>
    </submittedName>
</protein>
<keyword evidence="2" id="KW-1185">Reference proteome</keyword>
<sequence>MERKALTIIQPWATLIALVAKKIETRSWKTNYRGEIYIHAGKKIDRDFCYEDIPKRVLNMHGYNTNNLPTGVIIAKAKLVDCAKVVESKEGGAVLEGDKIYTVGSYEFYFGDYTLGRYGWILEDIELIDPIPAKGQLSIWNFDL</sequence>
<evidence type="ECO:0000313" key="1">
    <source>
        <dbReference type="EMBL" id="GMQ64167.1"/>
    </source>
</evidence>
<comment type="caution">
    <text evidence="1">The sequence shown here is derived from an EMBL/GenBank/DDBJ whole genome shotgun (WGS) entry which is preliminary data.</text>
</comment>
<name>A0ACB5UMG7_9FIRM</name>
<gene>
    <name evidence="1" type="ORF">AN2V17_34040</name>
</gene>
<dbReference type="EMBL" id="BTPU01000061">
    <property type="protein sequence ID" value="GMQ64167.1"/>
    <property type="molecule type" value="Genomic_DNA"/>
</dbReference>
<organism evidence="1 2">
    <name type="scientific">Vallitalea maricola</name>
    <dbReference type="NCBI Taxonomy" id="3074433"/>
    <lineage>
        <taxon>Bacteria</taxon>
        <taxon>Bacillati</taxon>
        <taxon>Bacillota</taxon>
        <taxon>Clostridia</taxon>
        <taxon>Lachnospirales</taxon>
        <taxon>Vallitaleaceae</taxon>
        <taxon>Vallitalea</taxon>
    </lineage>
</organism>
<accession>A0ACB5UMG7</accession>
<dbReference type="Proteomes" id="UP001374599">
    <property type="component" value="Unassembled WGS sequence"/>
</dbReference>